<evidence type="ECO:0000256" key="8">
    <source>
        <dbReference type="ARBA" id="ARBA00022848"/>
    </source>
</evidence>
<dbReference type="GO" id="GO:0005789">
    <property type="term" value="C:endoplasmic reticulum membrane"/>
    <property type="evidence" value="ECO:0007669"/>
    <property type="project" value="UniProtKB-SubCell"/>
</dbReference>
<dbReference type="AlphaFoldDB" id="A0A0D6MAK9"/>
<evidence type="ECO:0000256" key="12">
    <source>
        <dbReference type="ARBA" id="ARBA00023136"/>
    </source>
</evidence>
<evidence type="ECO:0000256" key="11">
    <source>
        <dbReference type="ARBA" id="ARBA00023033"/>
    </source>
</evidence>
<gene>
    <name evidence="13" type="ORF">ANCCEY_00266</name>
</gene>
<accession>A0A0D6MAK9</accession>
<evidence type="ECO:0000313" key="13">
    <source>
        <dbReference type="EMBL" id="EPB80698.1"/>
    </source>
</evidence>
<reference evidence="13 14" key="1">
    <citation type="submission" date="2013-05" db="EMBL/GenBank/DDBJ databases">
        <title>Draft genome of the parasitic nematode Anyclostoma ceylanicum.</title>
        <authorList>
            <person name="Mitreva M."/>
        </authorList>
    </citation>
    <scope>NUCLEOTIDE SEQUENCE [LARGE SCALE GENOMIC DNA]</scope>
</reference>
<dbReference type="Pfam" id="PF00067">
    <property type="entry name" value="p450"/>
    <property type="match status" value="1"/>
</dbReference>
<evidence type="ECO:0000256" key="6">
    <source>
        <dbReference type="ARBA" id="ARBA00022723"/>
    </source>
</evidence>
<dbReference type="GO" id="GO:0020037">
    <property type="term" value="F:heme binding"/>
    <property type="evidence" value="ECO:0007669"/>
    <property type="project" value="InterPro"/>
</dbReference>
<keyword evidence="6" id="KW-0479">Metal-binding</keyword>
<dbReference type="SUPFAM" id="SSF48264">
    <property type="entry name" value="Cytochrome P450"/>
    <property type="match status" value="1"/>
</dbReference>
<evidence type="ECO:0000256" key="1">
    <source>
        <dbReference type="ARBA" id="ARBA00001971"/>
    </source>
</evidence>
<evidence type="ECO:0000256" key="5">
    <source>
        <dbReference type="ARBA" id="ARBA00022617"/>
    </source>
</evidence>
<dbReference type="Gene3D" id="1.10.630.10">
    <property type="entry name" value="Cytochrome P450"/>
    <property type="match status" value="1"/>
</dbReference>
<keyword evidence="11 13" id="KW-0503">Monooxygenase</keyword>
<dbReference type="GO" id="GO:0005506">
    <property type="term" value="F:iron ion binding"/>
    <property type="evidence" value="ECO:0007669"/>
    <property type="project" value="InterPro"/>
</dbReference>
<evidence type="ECO:0000256" key="10">
    <source>
        <dbReference type="ARBA" id="ARBA00023004"/>
    </source>
</evidence>
<organism evidence="13 14">
    <name type="scientific">Ancylostoma ceylanicum</name>
    <dbReference type="NCBI Taxonomy" id="53326"/>
    <lineage>
        <taxon>Eukaryota</taxon>
        <taxon>Metazoa</taxon>
        <taxon>Ecdysozoa</taxon>
        <taxon>Nematoda</taxon>
        <taxon>Chromadorea</taxon>
        <taxon>Rhabditida</taxon>
        <taxon>Rhabditina</taxon>
        <taxon>Rhabditomorpha</taxon>
        <taxon>Strongyloidea</taxon>
        <taxon>Ancylostomatidae</taxon>
        <taxon>Ancylostomatinae</taxon>
        <taxon>Ancylostoma</taxon>
    </lineage>
</organism>
<evidence type="ECO:0000313" key="14">
    <source>
        <dbReference type="Proteomes" id="UP000054495"/>
    </source>
</evidence>
<dbReference type="FunFam" id="1.10.630.10:FF:000238">
    <property type="entry name" value="Cytochrome P450 2A6"/>
    <property type="match status" value="1"/>
</dbReference>
<evidence type="ECO:0000256" key="2">
    <source>
        <dbReference type="ARBA" id="ARBA00004174"/>
    </source>
</evidence>
<comment type="cofactor">
    <cofactor evidence="1">
        <name>heme</name>
        <dbReference type="ChEBI" id="CHEBI:30413"/>
    </cofactor>
</comment>
<keyword evidence="7" id="KW-0256">Endoplasmic reticulum</keyword>
<dbReference type="InterPro" id="IPR050182">
    <property type="entry name" value="Cytochrome_P450_fam2"/>
</dbReference>
<keyword evidence="5" id="KW-0349">Heme</keyword>
<comment type="subcellular location">
    <subcellularLocation>
        <location evidence="3">Endoplasmic reticulum membrane</location>
        <topology evidence="3">Peripheral membrane protein</topology>
    </subcellularLocation>
    <subcellularLocation>
        <location evidence="2">Microsome membrane</location>
        <topology evidence="2">Peripheral membrane protein</topology>
    </subcellularLocation>
</comment>
<evidence type="ECO:0000256" key="9">
    <source>
        <dbReference type="ARBA" id="ARBA00023002"/>
    </source>
</evidence>
<dbReference type="GO" id="GO:0006805">
    <property type="term" value="P:xenobiotic metabolic process"/>
    <property type="evidence" value="ECO:0007669"/>
    <property type="project" value="TreeGrafter"/>
</dbReference>
<evidence type="ECO:0000256" key="3">
    <source>
        <dbReference type="ARBA" id="ARBA00004406"/>
    </source>
</evidence>
<evidence type="ECO:0000256" key="7">
    <source>
        <dbReference type="ARBA" id="ARBA00022824"/>
    </source>
</evidence>
<dbReference type="PANTHER" id="PTHR24300:SF375">
    <property type="entry name" value="CYTOCHROME P450 FAMILY"/>
    <property type="match status" value="1"/>
</dbReference>
<sequence>MDGDSVVSSKSDEILIADQNSIRTQATAQTARTISRSSSMAGGLLVYDPRTMSLVDPRLTAEVQMPDYSVPVWYPVPTPQPPPIYIPLGPPVLPLPPKMLKPPKQQSICAEMCCGGPLPIPLLGNIPHLAYLAVRNGGIVGALHSLKEKYGPVFTLWFGPMPTVHIADLDIAQDAMIKHGANYSDRWVPLLLDLPRNGLGFIASNGKIWQEHRRFSLHTLRNFGLGRNIIEERIMEEFNLKFNAVDRQIQETGSNVLDPLPLMEVLVGSIINRLLFSERFDTSSDHFFALKRRVDKIVSNISFLDLLVYKFMLSIPLLRQRYDRILEPLYQLKAYVRGQLEQRKADIKEGKHLMEEEGRDYVDAYLIKMAEEMKENAKETFFTEDALVINLLDLWIAGQETTTTTILSGLINLINYPEVMEKVREEIKQVTGDNRPLSLQDRPSTPYLLATITVHFSISLS</sequence>
<dbReference type="InterPro" id="IPR036396">
    <property type="entry name" value="Cyt_P450_sf"/>
</dbReference>
<comment type="similarity">
    <text evidence="4">Belongs to the cytochrome P450 family.</text>
</comment>
<keyword evidence="10" id="KW-0408">Iron</keyword>
<evidence type="ECO:0000256" key="4">
    <source>
        <dbReference type="ARBA" id="ARBA00010617"/>
    </source>
</evidence>
<dbReference type="EMBL" id="KE124777">
    <property type="protein sequence ID" value="EPB80698.1"/>
    <property type="molecule type" value="Genomic_DNA"/>
</dbReference>
<dbReference type="Proteomes" id="UP000054495">
    <property type="component" value="Unassembled WGS sequence"/>
</dbReference>
<keyword evidence="9" id="KW-0560">Oxidoreductase</keyword>
<keyword evidence="14" id="KW-1185">Reference proteome</keyword>
<dbReference type="PANTHER" id="PTHR24300">
    <property type="entry name" value="CYTOCHROME P450 508A4-RELATED"/>
    <property type="match status" value="1"/>
</dbReference>
<proteinExistence type="inferred from homology"/>
<name>A0A0D6MAK9_9BILA</name>
<keyword evidence="12" id="KW-0472">Membrane</keyword>
<protein>
    <submittedName>
        <fullName evidence="13">Unspecific monooxygenase</fullName>
    </submittedName>
</protein>
<dbReference type="PRINTS" id="PR00463">
    <property type="entry name" value="EP450I"/>
</dbReference>
<dbReference type="InterPro" id="IPR001128">
    <property type="entry name" value="Cyt_P450"/>
</dbReference>
<keyword evidence="8" id="KW-0492">Microsome</keyword>
<dbReference type="GO" id="GO:0016712">
    <property type="term" value="F:oxidoreductase activity, acting on paired donors, with incorporation or reduction of molecular oxygen, reduced flavin or flavoprotein as one donor, and incorporation of one atom of oxygen"/>
    <property type="evidence" value="ECO:0007669"/>
    <property type="project" value="TreeGrafter"/>
</dbReference>
<dbReference type="InterPro" id="IPR002401">
    <property type="entry name" value="Cyt_P450_E_grp-I"/>
</dbReference>
<dbReference type="GO" id="GO:0006082">
    <property type="term" value="P:organic acid metabolic process"/>
    <property type="evidence" value="ECO:0007669"/>
    <property type="project" value="TreeGrafter"/>
</dbReference>